<gene>
    <name evidence="1" type="ORF">HED52_19895</name>
</gene>
<evidence type="ECO:0000313" key="1">
    <source>
        <dbReference type="EMBL" id="NKC29024.1"/>
    </source>
</evidence>
<evidence type="ECO:0000313" key="2">
    <source>
        <dbReference type="Proteomes" id="UP000568486"/>
    </source>
</evidence>
<comment type="caution">
    <text evidence="1">The sequence shown here is derived from an EMBL/GenBank/DDBJ whole genome shotgun (WGS) entry which is preliminary data.</text>
</comment>
<reference evidence="1 2" key="1">
    <citation type="submission" date="2020-03" db="EMBL/GenBank/DDBJ databases">
        <title>Whole genome sequencing of clinical and environmental type strains of Ochrobactrum.</title>
        <authorList>
            <person name="Dharne M."/>
        </authorList>
    </citation>
    <scope>NUCLEOTIDE SEQUENCE [LARGE SCALE GENOMIC DNA]</scope>
    <source>
        <strain evidence="1 2">DSM 22292</strain>
    </source>
</reference>
<protein>
    <submittedName>
        <fullName evidence="1">Uncharacterized protein</fullName>
    </submittedName>
</protein>
<sequence>MKRASQASKPAALIAIKPGGKEHAETAWLACKGRSSKQAERSPSDECGRRTVRDGEKMFTRFNNRFGRAFAQFGSAVRASAAVRAGQKPTAQDLETLGIDVDQLRRIQG</sequence>
<name>A0ABX1DVR0_9HYPH</name>
<organism evidence="1 2">
    <name type="scientific">Brucella ciceri</name>
    <dbReference type="NCBI Taxonomy" id="391287"/>
    <lineage>
        <taxon>Bacteria</taxon>
        <taxon>Pseudomonadati</taxon>
        <taxon>Pseudomonadota</taxon>
        <taxon>Alphaproteobacteria</taxon>
        <taxon>Hyphomicrobiales</taxon>
        <taxon>Brucellaceae</taxon>
        <taxon>Brucella/Ochrobactrum group</taxon>
        <taxon>Brucella</taxon>
    </lineage>
</organism>
<proteinExistence type="predicted"/>
<keyword evidence="2" id="KW-1185">Reference proteome</keyword>
<dbReference type="Proteomes" id="UP000568486">
    <property type="component" value="Unassembled WGS sequence"/>
</dbReference>
<accession>A0ABX1DVR0</accession>
<dbReference type="EMBL" id="JAAVLR010000002">
    <property type="protein sequence ID" value="NKC29024.1"/>
    <property type="molecule type" value="Genomic_DNA"/>
</dbReference>